<gene>
    <name evidence="1" type="ORF">EY666_20050</name>
</gene>
<dbReference type="AlphaFoldDB" id="A0A4U3K1M2"/>
<reference evidence="1 2" key="1">
    <citation type="submission" date="2019-02" db="EMBL/GenBank/DDBJ databases">
        <title>Bacteria dissemination in different level of health care in South Africa: the effectiveness of infections prevention and control.</title>
        <authorList>
            <person name="Shobo C."/>
            <person name="Amoako D.G."/>
            <person name="Allam M."/>
            <person name="Ismail A."/>
            <person name="Bester L.A."/>
            <person name="Essack S.Y."/>
        </authorList>
    </citation>
    <scope>NUCLEOTIDE SEQUENCE [LARGE SCALE GENOMIC DNA]</scope>
    <source>
        <strain evidence="1 2">2SIL2</strain>
    </source>
</reference>
<name>A0A4U3K1M2_ENTFL</name>
<evidence type="ECO:0000313" key="1">
    <source>
        <dbReference type="EMBL" id="TKK54447.1"/>
    </source>
</evidence>
<dbReference type="EMBL" id="SIYF01000813">
    <property type="protein sequence ID" value="TKK54447.1"/>
    <property type="molecule type" value="Genomic_DNA"/>
</dbReference>
<sequence length="31" mass="3812">VYFLKHVFFKQTKDPSVITLFEPLDSWLKER</sequence>
<feature type="non-terminal residue" evidence="1">
    <location>
        <position position="1"/>
    </location>
</feature>
<dbReference type="GO" id="GO:0016787">
    <property type="term" value="F:hydrolase activity"/>
    <property type="evidence" value="ECO:0007669"/>
    <property type="project" value="UniProtKB-KW"/>
</dbReference>
<keyword evidence="1" id="KW-0378">Hydrolase</keyword>
<protein>
    <submittedName>
        <fullName evidence="1">Alpha/beta hydrolase</fullName>
    </submittedName>
</protein>
<comment type="caution">
    <text evidence="1">The sequence shown here is derived from an EMBL/GenBank/DDBJ whole genome shotgun (WGS) entry which is preliminary data.</text>
</comment>
<evidence type="ECO:0000313" key="2">
    <source>
        <dbReference type="Proteomes" id="UP000305511"/>
    </source>
</evidence>
<organism evidence="1 2">
    <name type="scientific">Enterococcus faecalis</name>
    <name type="common">Streptococcus faecalis</name>
    <dbReference type="NCBI Taxonomy" id="1351"/>
    <lineage>
        <taxon>Bacteria</taxon>
        <taxon>Bacillati</taxon>
        <taxon>Bacillota</taxon>
        <taxon>Bacilli</taxon>
        <taxon>Lactobacillales</taxon>
        <taxon>Enterococcaceae</taxon>
        <taxon>Enterococcus</taxon>
    </lineage>
</organism>
<accession>A0A4U3K1M2</accession>
<dbReference type="Proteomes" id="UP000305511">
    <property type="component" value="Unassembled WGS sequence"/>
</dbReference>
<proteinExistence type="predicted"/>